<dbReference type="InterPro" id="IPR013815">
    <property type="entry name" value="ATP_grasp_subdomain_1"/>
</dbReference>
<evidence type="ECO:0000313" key="1">
    <source>
        <dbReference type="EMBL" id="SVE18818.1"/>
    </source>
</evidence>
<organism evidence="1">
    <name type="scientific">marine metagenome</name>
    <dbReference type="NCBI Taxonomy" id="408172"/>
    <lineage>
        <taxon>unclassified sequences</taxon>
        <taxon>metagenomes</taxon>
        <taxon>ecological metagenomes</taxon>
    </lineage>
</organism>
<proteinExistence type="predicted"/>
<feature type="non-terminal residue" evidence="1">
    <location>
        <position position="32"/>
    </location>
</feature>
<dbReference type="AlphaFoldDB" id="A0A383BH90"/>
<name>A0A383BH90_9ZZZZ</name>
<evidence type="ECO:0008006" key="2">
    <source>
        <dbReference type="Google" id="ProtNLM"/>
    </source>
</evidence>
<dbReference type="Gene3D" id="3.30.1490.20">
    <property type="entry name" value="ATP-grasp fold, A domain"/>
    <property type="match status" value="1"/>
</dbReference>
<reference evidence="1" key="1">
    <citation type="submission" date="2018-05" db="EMBL/GenBank/DDBJ databases">
        <authorList>
            <person name="Lanie J.A."/>
            <person name="Ng W.-L."/>
            <person name="Kazmierczak K.M."/>
            <person name="Andrzejewski T.M."/>
            <person name="Davidsen T.M."/>
            <person name="Wayne K.J."/>
            <person name="Tettelin H."/>
            <person name="Glass J.I."/>
            <person name="Rusch D."/>
            <person name="Podicherti R."/>
            <person name="Tsui H.-C.T."/>
            <person name="Winkler M.E."/>
        </authorList>
    </citation>
    <scope>NUCLEOTIDE SEQUENCE</scope>
</reference>
<gene>
    <name evidence="1" type="ORF">METZ01_LOCUS471672</name>
</gene>
<sequence>MDLFEYQGKEFFAEYGMPVSPGELAFTIEEAV</sequence>
<dbReference type="Gene3D" id="3.30.470.20">
    <property type="entry name" value="ATP-grasp fold, B domain"/>
    <property type="match status" value="1"/>
</dbReference>
<dbReference type="SUPFAM" id="SSF56059">
    <property type="entry name" value="Glutathione synthetase ATP-binding domain-like"/>
    <property type="match status" value="1"/>
</dbReference>
<protein>
    <recommendedName>
        <fullName evidence="2">ATP-grasp fold succinyl-CoA synthetase-type domain-containing protein</fullName>
    </recommendedName>
</protein>
<accession>A0A383BH90</accession>
<dbReference type="GO" id="GO:0005524">
    <property type="term" value="F:ATP binding"/>
    <property type="evidence" value="ECO:0007669"/>
    <property type="project" value="InterPro"/>
</dbReference>
<dbReference type="EMBL" id="UINC01200091">
    <property type="protein sequence ID" value="SVE18818.1"/>
    <property type="molecule type" value="Genomic_DNA"/>
</dbReference>